<evidence type="ECO:0000256" key="2">
    <source>
        <dbReference type="SAM" id="SignalP"/>
    </source>
</evidence>
<feature type="chain" id="PRO_5011537310" evidence="2">
    <location>
        <begin position="31"/>
        <end position="411"/>
    </location>
</feature>
<feature type="domain" description="Lnb N-terminal periplasmic" evidence="3">
    <location>
        <begin position="38"/>
        <end position="173"/>
    </location>
</feature>
<evidence type="ECO:0000259" key="3">
    <source>
        <dbReference type="Pfam" id="PF13387"/>
    </source>
</evidence>
<feature type="domain" description="Lnb-like transmembrane" evidence="4">
    <location>
        <begin position="277"/>
        <end position="401"/>
    </location>
</feature>
<gene>
    <name evidence="5" type="ORF">SAMN04488038_11916</name>
</gene>
<keyword evidence="1" id="KW-0472">Membrane</keyword>
<keyword evidence="2" id="KW-0732">Signal</keyword>
<evidence type="ECO:0000313" key="5">
    <source>
        <dbReference type="EMBL" id="SER18987.1"/>
    </source>
</evidence>
<dbReference type="Pfam" id="PF25221">
    <property type="entry name" value="5TMH_Lnb"/>
    <property type="match status" value="1"/>
</dbReference>
<feature type="transmembrane region" description="Helical" evidence="1">
    <location>
        <begin position="325"/>
        <end position="348"/>
    </location>
</feature>
<evidence type="ECO:0000256" key="1">
    <source>
        <dbReference type="SAM" id="Phobius"/>
    </source>
</evidence>
<sequence>MRVRAPLSAVARLLLRVLLLLGLLPAAVLAQDGGEAPRIALVTFGPGPVYWERFGHNALLVRDESGEALLYNYGVFDFAQKNFFLNFARGRMQYRLAVQRFSEALPQYAAEDRWLRVQQLNLTPAQARRLADYLRWNALPENAEYHYDYFLANCSTRVRDAIDMASDGQLRVALQAQAADSSYRFEATRLIAPVLPLALGMDLIMGAAGDGAISRWQQGFVPMSLMEALRGVQLRDAEGRARPLIAREFALLEASRWATPARPLPLRAPLTALGLGFALLLLGLARLRRHTAARYADALLSTLASLKLGLIGLVMLAVWTLTDHWVMWANHNLLLFNPLYLLLLPTLWRRRRPDWQPARWAARLSLLLALAGLAALLWLALPGAQQNLPWIAAVLPLQLVLAWWLRSAARA</sequence>
<reference evidence="5 6" key="1">
    <citation type="submission" date="2016-10" db="EMBL/GenBank/DDBJ databases">
        <authorList>
            <person name="de Groot N.N."/>
        </authorList>
    </citation>
    <scope>NUCLEOTIDE SEQUENCE [LARGE SCALE GENOMIC DNA]</scope>
    <source>
        <strain evidence="5 6">DSM 25927</strain>
    </source>
</reference>
<evidence type="ECO:0000259" key="4">
    <source>
        <dbReference type="Pfam" id="PF25221"/>
    </source>
</evidence>
<dbReference type="Pfam" id="PF13387">
    <property type="entry name" value="Lnb_N"/>
    <property type="match status" value="1"/>
</dbReference>
<feature type="transmembrane region" description="Helical" evidence="1">
    <location>
        <begin position="387"/>
        <end position="405"/>
    </location>
</feature>
<accession>A0A1H9M675</accession>
<dbReference type="EMBL" id="FOFS01000019">
    <property type="protein sequence ID" value="SER18987.1"/>
    <property type="molecule type" value="Genomic_DNA"/>
</dbReference>
<feature type="signal peptide" evidence="2">
    <location>
        <begin position="1"/>
        <end position="30"/>
    </location>
</feature>
<keyword evidence="1" id="KW-1133">Transmembrane helix</keyword>
<dbReference type="AlphaFoldDB" id="A0A1H9M675"/>
<name>A0A1H9M675_9GAMM</name>
<dbReference type="InterPro" id="IPR025178">
    <property type="entry name" value="Lnb_N"/>
</dbReference>
<dbReference type="STRING" id="489703.SAMN04488038_11916"/>
<dbReference type="Proteomes" id="UP000199233">
    <property type="component" value="Unassembled WGS sequence"/>
</dbReference>
<protein>
    <submittedName>
        <fullName evidence="5">Uncharacterized protein</fullName>
    </submittedName>
</protein>
<evidence type="ECO:0000313" key="6">
    <source>
        <dbReference type="Proteomes" id="UP000199233"/>
    </source>
</evidence>
<dbReference type="OrthoDB" id="319167at2"/>
<proteinExistence type="predicted"/>
<organism evidence="5 6">
    <name type="scientific">Solimonas aquatica</name>
    <dbReference type="NCBI Taxonomy" id="489703"/>
    <lineage>
        <taxon>Bacteria</taxon>
        <taxon>Pseudomonadati</taxon>
        <taxon>Pseudomonadota</taxon>
        <taxon>Gammaproteobacteria</taxon>
        <taxon>Nevskiales</taxon>
        <taxon>Nevskiaceae</taxon>
        <taxon>Solimonas</taxon>
    </lineage>
</organism>
<keyword evidence="1" id="KW-0812">Transmembrane</keyword>
<feature type="transmembrane region" description="Helical" evidence="1">
    <location>
        <begin position="268"/>
        <end position="287"/>
    </location>
</feature>
<feature type="transmembrane region" description="Helical" evidence="1">
    <location>
        <begin position="360"/>
        <end position="381"/>
    </location>
</feature>
<dbReference type="InterPro" id="IPR057436">
    <property type="entry name" value="5TMH_Lnb"/>
</dbReference>
<feature type="transmembrane region" description="Helical" evidence="1">
    <location>
        <begin position="299"/>
        <end position="319"/>
    </location>
</feature>
<keyword evidence="6" id="KW-1185">Reference proteome</keyword>